<reference evidence="1" key="1">
    <citation type="submission" date="2021-06" db="EMBL/GenBank/DDBJ databases">
        <authorList>
            <person name="Kallberg Y."/>
            <person name="Tangrot J."/>
            <person name="Rosling A."/>
        </authorList>
    </citation>
    <scope>NUCLEOTIDE SEQUENCE</scope>
    <source>
        <strain evidence="1">AU212A</strain>
    </source>
</reference>
<sequence>ITAENYQLYEHLVGSVQKNQISHNEENLSANITNLMVKLEWIKQLLELGQLENQQKSELIAELNSQIKRMQQYIDDQKREIEELKTIKYSIARSKIIINIDNHITNLGSEYRFQKWLEKLSKHEESLPESLLFLAFDNKQRGQKNYLDRGFNTVIYHVVTSFVVFNIALLNKIQYTNSSWAYNSFDRSQYEELFDVSSQIQKVLDEELNAYHSEVFNLLVKEKLSSNNLIDSLISSIEINITNMKICSSCNQKNIENQKRICPKCGKQLLTLAELQKEEVIENNIINKLTYSFIFKPYSVNDKQNVTSFTQQVTDPRVNIPEIYFPDLININSNSIMNIEKVLLHIEMISGIKSGIHKWIAIVCDGILYHYTIKLKEKFPWLVLILGQLHEEMNMLRAFVELNWEIDIK</sequence>
<organism evidence="1 2">
    <name type="scientific">Scutellospora calospora</name>
    <dbReference type="NCBI Taxonomy" id="85575"/>
    <lineage>
        <taxon>Eukaryota</taxon>
        <taxon>Fungi</taxon>
        <taxon>Fungi incertae sedis</taxon>
        <taxon>Mucoromycota</taxon>
        <taxon>Glomeromycotina</taxon>
        <taxon>Glomeromycetes</taxon>
        <taxon>Diversisporales</taxon>
        <taxon>Gigasporaceae</taxon>
        <taxon>Scutellospora</taxon>
    </lineage>
</organism>
<evidence type="ECO:0000313" key="1">
    <source>
        <dbReference type="EMBL" id="CAG8530714.1"/>
    </source>
</evidence>
<keyword evidence="2" id="KW-1185">Reference proteome</keyword>
<evidence type="ECO:0000313" key="2">
    <source>
        <dbReference type="Proteomes" id="UP000789860"/>
    </source>
</evidence>
<name>A0ACA9LMJ7_9GLOM</name>
<comment type="caution">
    <text evidence="1">The sequence shown here is derived from an EMBL/GenBank/DDBJ whole genome shotgun (WGS) entry which is preliminary data.</text>
</comment>
<proteinExistence type="predicted"/>
<feature type="non-terminal residue" evidence="1">
    <location>
        <position position="1"/>
    </location>
</feature>
<dbReference type="EMBL" id="CAJVPM010006019">
    <property type="protein sequence ID" value="CAG8530714.1"/>
    <property type="molecule type" value="Genomic_DNA"/>
</dbReference>
<protein>
    <submittedName>
        <fullName evidence="1">3792_t:CDS:1</fullName>
    </submittedName>
</protein>
<gene>
    <name evidence="1" type="ORF">SCALOS_LOCUS4446</name>
</gene>
<accession>A0ACA9LMJ7</accession>
<dbReference type="Proteomes" id="UP000789860">
    <property type="component" value="Unassembled WGS sequence"/>
</dbReference>